<comment type="similarity">
    <text evidence="1 6 7">Belongs to the universal ribosomal protein uL23 family.</text>
</comment>
<dbReference type="Proteomes" id="UP000480303">
    <property type="component" value="Unassembled WGS sequence"/>
</dbReference>
<dbReference type="FunFam" id="3.30.70.330:FF:000001">
    <property type="entry name" value="50S ribosomal protein L23"/>
    <property type="match status" value="1"/>
</dbReference>
<keyword evidence="3 6" id="KW-0694">RNA-binding</keyword>
<evidence type="ECO:0000256" key="3">
    <source>
        <dbReference type="ARBA" id="ARBA00022884"/>
    </source>
</evidence>
<evidence type="ECO:0000256" key="1">
    <source>
        <dbReference type="ARBA" id="ARBA00006700"/>
    </source>
</evidence>
<comment type="subunit">
    <text evidence="6">Part of the 50S ribosomal subunit. Contacts protein L29, and trigger factor when it is bound to the ribosome.</text>
</comment>
<proteinExistence type="inferred from homology"/>
<dbReference type="GO" id="GO:1990904">
    <property type="term" value="C:ribonucleoprotein complex"/>
    <property type="evidence" value="ECO:0007669"/>
    <property type="project" value="UniProtKB-KW"/>
</dbReference>
<dbReference type="SUPFAM" id="SSF54189">
    <property type="entry name" value="Ribosomal proteins S24e, L23 and L15e"/>
    <property type="match status" value="1"/>
</dbReference>
<keyword evidence="2 6" id="KW-0699">rRNA-binding</keyword>
<comment type="caution">
    <text evidence="8">The sequence shown here is derived from an EMBL/GenBank/DDBJ whole genome shotgun (WGS) entry which is preliminary data.</text>
</comment>
<dbReference type="NCBIfam" id="NF004363">
    <property type="entry name" value="PRK05738.2-4"/>
    <property type="match status" value="1"/>
</dbReference>
<evidence type="ECO:0000256" key="6">
    <source>
        <dbReference type="HAMAP-Rule" id="MF_01369"/>
    </source>
</evidence>
<dbReference type="HAMAP" id="MF_01369_B">
    <property type="entry name" value="Ribosomal_uL23_B"/>
    <property type="match status" value="1"/>
</dbReference>
<reference evidence="8 9" key="1">
    <citation type="submission" date="2020-02" db="EMBL/GenBank/DDBJ databases">
        <title>Draft genome sequence of Lactococcus sp. Hs30E4-3.</title>
        <authorList>
            <person name="Noda S."/>
            <person name="Yuki M."/>
            <person name="Ohkuma M."/>
        </authorList>
    </citation>
    <scope>NUCLEOTIDE SEQUENCE [LARGE SCALE GENOMIC DNA]</scope>
    <source>
        <strain evidence="8 9">Hs30E4-3</strain>
    </source>
</reference>
<accession>A0A6A0BE14</accession>
<evidence type="ECO:0000313" key="8">
    <source>
        <dbReference type="EMBL" id="GFH42925.1"/>
    </source>
</evidence>
<gene>
    <name evidence="6 8" type="primary">rplW</name>
    <name evidence="8" type="ORF">Hs30E_14760</name>
</gene>
<dbReference type="InterPro" id="IPR013025">
    <property type="entry name" value="Ribosomal_uL23-like"/>
</dbReference>
<dbReference type="InterPro" id="IPR012678">
    <property type="entry name" value="Ribosomal_uL23/eL15/eS24_sf"/>
</dbReference>
<dbReference type="InterPro" id="IPR001014">
    <property type="entry name" value="Ribosomal_uL23_CS"/>
</dbReference>
<dbReference type="GO" id="GO:0003735">
    <property type="term" value="F:structural constituent of ribosome"/>
    <property type="evidence" value="ECO:0007669"/>
    <property type="project" value="InterPro"/>
</dbReference>
<dbReference type="AlphaFoldDB" id="A0A6A0BE14"/>
<dbReference type="EMBL" id="BLLI01000047">
    <property type="protein sequence ID" value="GFH42925.1"/>
    <property type="molecule type" value="Genomic_DNA"/>
</dbReference>
<name>A0A6A0BE14_9LACT</name>
<dbReference type="GO" id="GO:0019843">
    <property type="term" value="F:rRNA binding"/>
    <property type="evidence" value="ECO:0007669"/>
    <property type="project" value="UniProtKB-UniRule"/>
</dbReference>
<organism evidence="8 9">
    <name type="scientific">Pseudolactococcus hodotermopsidis</name>
    <dbReference type="NCBI Taxonomy" id="2709157"/>
    <lineage>
        <taxon>Bacteria</taxon>
        <taxon>Bacillati</taxon>
        <taxon>Bacillota</taxon>
        <taxon>Bacilli</taxon>
        <taxon>Lactobacillales</taxon>
        <taxon>Streptococcaceae</taxon>
        <taxon>Pseudolactococcus</taxon>
    </lineage>
</organism>
<keyword evidence="4 6" id="KW-0689">Ribosomal protein</keyword>
<dbReference type="RefSeq" id="WP_172209345.1">
    <property type="nucleotide sequence ID" value="NZ_BLLI01000047.1"/>
</dbReference>
<dbReference type="PROSITE" id="PS00050">
    <property type="entry name" value="RIBOSOMAL_L23"/>
    <property type="match status" value="1"/>
</dbReference>
<dbReference type="GO" id="GO:0005840">
    <property type="term" value="C:ribosome"/>
    <property type="evidence" value="ECO:0007669"/>
    <property type="project" value="UniProtKB-KW"/>
</dbReference>
<dbReference type="Pfam" id="PF00276">
    <property type="entry name" value="Ribosomal_L23"/>
    <property type="match status" value="1"/>
</dbReference>
<dbReference type="InterPro" id="IPR012677">
    <property type="entry name" value="Nucleotide-bd_a/b_plait_sf"/>
</dbReference>
<keyword evidence="9" id="KW-1185">Reference proteome</keyword>
<evidence type="ECO:0000313" key="9">
    <source>
        <dbReference type="Proteomes" id="UP000480303"/>
    </source>
</evidence>
<evidence type="ECO:0000256" key="7">
    <source>
        <dbReference type="RuleBase" id="RU003934"/>
    </source>
</evidence>
<dbReference type="Gene3D" id="3.30.70.330">
    <property type="match status" value="1"/>
</dbReference>
<evidence type="ECO:0000256" key="4">
    <source>
        <dbReference type="ARBA" id="ARBA00022980"/>
    </source>
</evidence>
<dbReference type="PANTHER" id="PTHR11620">
    <property type="entry name" value="60S RIBOSOMAL PROTEIN L23A"/>
    <property type="match status" value="1"/>
</dbReference>
<dbReference type="GO" id="GO:0006412">
    <property type="term" value="P:translation"/>
    <property type="evidence" value="ECO:0007669"/>
    <property type="project" value="UniProtKB-UniRule"/>
</dbReference>
<protein>
    <recommendedName>
        <fullName evidence="6">Large ribosomal subunit protein uL23</fullName>
    </recommendedName>
</protein>
<dbReference type="NCBIfam" id="NF004361">
    <property type="entry name" value="PRK05738.2-1"/>
    <property type="match status" value="1"/>
</dbReference>
<evidence type="ECO:0000256" key="5">
    <source>
        <dbReference type="ARBA" id="ARBA00023274"/>
    </source>
</evidence>
<evidence type="ECO:0000256" key="2">
    <source>
        <dbReference type="ARBA" id="ARBA00022730"/>
    </source>
</evidence>
<comment type="function">
    <text evidence="6">One of the early assembly proteins it binds 23S rRNA. One of the proteins that surrounds the polypeptide exit tunnel on the outside of the ribosome. Forms the main docking site for trigger factor binding to the ribosome.</text>
</comment>
<keyword evidence="5 6" id="KW-0687">Ribonucleoprotein</keyword>
<sequence>MSLYDVIKKPIITESSMLAMDEKKYTFEVDGRAHKLLIKQAVEAAFEGVKVASVNTINVKPKAKRVGRYTGYTNRVKKAIVTLTADSKNIEIFGE</sequence>